<evidence type="ECO:0000256" key="4">
    <source>
        <dbReference type="ARBA" id="ARBA00023136"/>
    </source>
</evidence>
<feature type="region of interest" description="Disordered" evidence="6">
    <location>
        <begin position="1"/>
        <end position="32"/>
    </location>
</feature>
<feature type="transmembrane region" description="Helical" evidence="7">
    <location>
        <begin position="437"/>
        <end position="459"/>
    </location>
</feature>
<accession>A0ABU2L838</accession>
<dbReference type="SUPFAM" id="SSF103473">
    <property type="entry name" value="MFS general substrate transporter"/>
    <property type="match status" value="1"/>
</dbReference>
<evidence type="ECO:0000256" key="3">
    <source>
        <dbReference type="ARBA" id="ARBA00022989"/>
    </source>
</evidence>
<evidence type="ECO:0000256" key="1">
    <source>
        <dbReference type="ARBA" id="ARBA00004651"/>
    </source>
</evidence>
<dbReference type="InterPro" id="IPR036259">
    <property type="entry name" value="MFS_trans_sf"/>
</dbReference>
<feature type="transmembrane region" description="Helical" evidence="7">
    <location>
        <begin position="105"/>
        <end position="127"/>
    </location>
</feature>
<dbReference type="InterPro" id="IPR020846">
    <property type="entry name" value="MFS_dom"/>
</dbReference>
<keyword evidence="10" id="KW-1185">Reference proteome</keyword>
<feature type="transmembrane region" description="Helical" evidence="7">
    <location>
        <begin position="339"/>
        <end position="361"/>
    </location>
</feature>
<keyword evidence="5" id="KW-0046">Antibiotic resistance</keyword>
<evidence type="ECO:0000256" key="6">
    <source>
        <dbReference type="SAM" id="MobiDB-lite"/>
    </source>
</evidence>
<reference evidence="10" key="1">
    <citation type="submission" date="2023-07" db="EMBL/GenBank/DDBJ databases">
        <title>30 novel species of actinomycetes from the DSMZ collection.</title>
        <authorList>
            <person name="Nouioui I."/>
        </authorList>
    </citation>
    <scope>NUCLEOTIDE SEQUENCE [LARGE SCALE GENOMIC DNA]</scope>
    <source>
        <strain evidence="10">DSM 44917</strain>
    </source>
</reference>
<keyword evidence="3 7" id="KW-1133">Transmembrane helix</keyword>
<dbReference type="PANTHER" id="PTHR42718:SF39">
    <property type="entry name" value="ACTINORHODIN TRANSPORTER-RELATED"/>
    <property type="match status" value="1"/>
</dbReference>
<evidence type="ECO:0000256" key="7">
    <source>
        <dbReference type="SAM" id="Phobius"/>
    </source>
</evidence>
<dbReference type="PANTHER" id="PTHR42718">
    <property type="entry name" value="MAJOR FACILITATOR SUPERFAMILY MULTIDRUG TRANSPORTER MFSC"/>
    <property type="match status" value="1"/>
</dbReference>
<proteinExistence type="predicted"/>
<evidence type="ECO:0000256" key="2">
    <source>
        <dbReference type="ARBA" id="ARBA00022692"/>
    </source>
</evidence>
<protein>
    <submittedName>
        <fullName evidence="9">MFS transporter</fullName>
    </submittedName>
</protein>
<gene>
    <name evidence="9" type="ORF">RM780_11735</name>
</gene>
<feature type="transmembrane region" description="Helical" evidence="7">
    <location>
        <begin position="397"/>
        <end position="416"/>
    </location>
</feature>
<feature type="transmembrane region" description="Helical" evidence="7">
    <location>
        <begin position="38"/>
        <end position="57"/>
    </location>
</feature>
<name>A0ABU2L838_9ACTN</name>
<evidence type="ECO:0000256" key="5">
    <source>
        <dbReference type="ARBA" id="ARBA00023251"/>
    </source>
</evidence>
<feature type="transmembrane region" description="Helical" evidence="7">
    <location>
        <begin position="471"/>
        <end position="492"/>
    </location>
</feature>
<feature type="transmembrane region" description="Helical" evidence="7">
    <location>
        <begin position="133"/>
        <end position="151"/>
    </location>
</feature>
<feature type="domain" description="Major facilitator superfamily (MFS) profile" evidence="8">
    <location>
        <begin position="39"/>
        <end position="501"/>
    </location>
</feature>
<feature type="transmembrane region" description="Helical" evidence="7">
    <location>
        <begin position="231"/>
        <end position="252"/>
    </location>
</feature>
<feature type="transmembrane region" description="Helical" evidence="7">
    <location>
        <begin position="368"/>
        <end position="391"/>
    </location>
</feature>
<dbReference type="Proteomes" id="UP001183388">
    <property type="component" value="Unassembled WGS sequence"/>
</dbReference>
<feature type="transmembrane region" description="Helical" evidence="7">
    <location>
        <begin position="163"/>
        <end position="186"/>
    </location>
</feature>
<dbReference type="CDD" id="cd17321">
    <property type="entry name" value="MFS_MMR_MDR_like"/>
    <property type="match status" value="1"/>
</dbReference>
<dbReference type="Pfam" id="PF07690">
    <property type="entry name" value="MFS_1"/>
    <property type="match status" value="1"/>
</dbReference>
<organism evidence="9 10">
    <name type="scientific">Streptomyces boetiae</name>
    <dbReference type="NCBI Taxonomy" id="3075541"/>
    <lineage>
        <taxon>Bacteria</taxon>
        <taxon>Bacillati</taxon>
        <taxon>Actinomycetota</taxon>
        <taxon>Actinomycetes</taxon>
        <taxon>Kitasatosporales</taxon>
        <taxon>Streptomycetaceae</taxon>
        <taxon>Streptomyces</taxon>
    </lineage>
</organism>
<dbReference type="EMBL" id="JAVREN010000013">
    <property type="protein sequence ID" value="MDT0307631.1"/>
    <property type="molecule type" value="Genomic_DNA"/>
</dbReference>
<feature type="transmembrane region" description="Helical" evidence="7">
    <location>
        <begin position="198"/>
        <end position="219"/>
    </location>
</feature>
<dbReference type="RefSeq" id="WP_311630578.1">
    <property type="nucleotide sequence ID" value="NZ_JAVREN010000013.1"/>
</dbReference>
<dbReference type="InterPro" id="IPR011701">
    <property type="entry name" value="MFS"/>
</dbReference>
<keyword evidence="4 7" id="KW-0472">Membrane</keyword>
<dbReference type="PROSITE" id="PS50850">
    <property type="entry name" value="MFS"/>
    <property type="match status" value="1"/>
</dbReference>
<keyword evidence="2 7" id="KW-0812">Transmembrane</keyword>
<dbReference type="PRINTS" id="PR01036">
    <property type="entry name" value="TCRTETB"/>
</dbReference>
<feature type="transmembrane region" description="Helical" evidence="7">
    <location>
        <begin position="302"/>
        <end position="327"/>
    </location>
</feature>
<sequence length="502" mass="50690">MTTTQTPADPTPADQTPAAAGRTEGTGAAGGRPARPGWLLALLLSGLFMALLDVFIVNVAAPTVRADLGASGGELQLVIAGYTISYAVLLITGARLGGRYGPGRLYLTGLVVFTAASLACGLAGAAWQLIGFRFVQGAGAALMLPQVLSIIQRSFTGPARARALTLYAAVIAVGAAAGQLVGGVLISADLFGAGWRPVFLVNVPLGVILLLLGLRLLPLERPPAAERGRPLDLPGLTLLTAAVLLFTVPLVLGQEEGWPLWCLLSLVAAALLAGAFVAFEARPARRGGAPLLSPRVLGSPGVPLAAVRIFLVMAVNGGILFALSLHFQAPEEAGGLGYGALHSGLLFLPTAVMFGAVSLLWRRLPARLWPYLTAGGFLLSAAAILAMLPLLGDGQDAGALALLAFGVNGGANALAYSTTLNRSLASVRPEDAADASGVTAMTTQLGMLVGIAAFGTLYLDRASAAASSAEGLAAALPALAAGAAAGAAAALLTRLASRRGRA</sequence>
<evidence type="ECO:0000259" key="8">
    <source>
        <dbReference type="PROSITE" id="PS50850"/>
    </source>
</evidence>
<feature type="transmembrane region" description="Helical" evidence="7">
    <location>
        <begin position="258"/>
        <end position="281"/>
    </location>
</feature>
<comment type="caution">
    <text evidence="9">The sequence shown here is derived from an EMBL/GenBank/DDBJ whole genome shotgun (WGS) entry which is preliminary data.</text>
</comment>
<evidence type="ECO:0000313" key="9">
    <source>
        <dbReference type="EMBL" id="MDT0307631.1"/>
    </source>
</evidence>
<feature type="transmembrane region" description="Helical" evidence="7">
    <location>
        <begin position="77"/>
        <end position="98"/>
    </location>
</feature>
<evidence type="ECO:0000313" key="10">
    <source>
        <dbReference type="Proteomes" id="UP001183388"/>
    </source>
</evidence>
<comment type="subcellular location">
    <subcellularLocation>
        <location evidence="1">Cell membrane</location>
        <topology evidence="1">Multi-pass membrane protein</topology>
    </subcellularLocation>
</comment>
<dbReference type="Gene3D" id="1.20.1720.10">
    <property type="entry name" value="Multidrug resistance protein D"/>
    <property type="match status" value="1"/>
</dbReference>